<keyword evidence="2" id="KW-0812">Transmembrane</keyword>
<comment type="caution">
    <text evidence="4">The sequence shown here is derived from an EMBL/GenBank/DDBJ whole genome shotgun (WGS) entry which is preliminary data.</text>
</comment>
<reference evidence="4" key="1">
    <citation type="submission" date="2021-02" db="EMBL/GenBank/DDBJ databases">
        <title>First Annotated Genome of the Yellow-green Alga Tribonema minus.</title>
        <authorList>
            <person name="Mahan K.M."/>
        </authorList>
    </citation>
    <scope>NUCLEOTIDE SEQUENCE</scope>
    <source>
        <strain evidence="4">UTEX B ZZ1240</strain>
    </source>
</reference>
<feature type="region of interest" description="Disordered" evidence="1">
    <location>
        <begin position="83"/>
        <end position="114"/>
    </location>
</feature>
<evidence type="ECO:0000256" key="2">
    <source>
        <dbReference type="SAM" id="Phobius"/>
    </source>
</evidence>
<proteinExistence type="predicted"/>
<name>A0A835Z5R9_9STRA</name>
<dbReference type="OrthoDB" id="204261at2759"/>
<protein>
    <submittedName>
        <fullName evidence="4">Uncharacterized protein</fullName>
    </submittedName>
</protein>
<accession>A0A835Z5R9</accession>
<keyword evidence="2" id="KW-1133">Transmembrane helix</keyword>
<evidence type="ECO:0000313" key="5">
    <source>
        <dbReference type="Proteomes" id="UP000664859"/>
    </source>
</evidence>
<organism evidence="4 5">
    <name type="scientific">Tribonema minus</name>
    <dbReference type="NCBI Taxonomy" id="303371"/>
    <lineage>
        <taxon>Eukaryota</taxon>
        <taxon>Sar</taxon>
        <taxon>Stramenopiles</taxon>
        <taxon>Ochrophyta</taxon>
        <taxon>PX clade</taxon>
        <taxon>Xanthophyceae</taxon>
        <taxon>Tribonematales</taxon>
        <taxon>Tribonemataceae</taxon>
        <taxon>Tribonema</taxon>
    </lineage>
</organism>
<keyword evidence="5" id="KW-1185">Reference proteome</keyword>
<keyword evidence="2" id="KW-0472">Membrane</keyword>
<sequence length="252" mass="26021">MRGFLPAAVLTTGAVLDASAFVLPASAHSKSVARQWTAAAAPRARGAALLAGGGFESGDASVTRKAKQSAAAKKAKAKAAVKEGGAAAPAAPKAMETASEGGDTPRPGRIVEPVAEPGSRQDEILAQMGVQGVRRDKRGAYIPPGQQEAEKKEIMVTMFDVIPVELQGGIEKFLITGIACCLTFFLASGIALGLEAYAVTTKVPLPDNVDQFIVSTLEPAFTPSLLVTLGFSSVLGIFKLGQLGRAGVNYRE</sequence>
<evidence type="ECO:0000256" key="1">
    <source>
        <dbReference type="SAM" id="MobiDB-lite"/>
    </source>
</evidence>
<gene>
    <name evidence="4" type="ORF">JKP88DRAFT_267776</name>
</gene>
<feature type="transmembrane region" description="Helical" evidence="2">
    <location>
        <begin position="173"/>
        <end position="194"/>
    </location>
</feature>
<dbReference type="AlphaFoldDB" id="A0A835Z5R9"/>
<dbReference type="EMBL" id="JAFCMP010000083">
    <property type="protein sequence ID" value="KAG5187746.1"/>
    <property type="molecule type" value="Genomic_DNA"/>
</dbReference>
<feature type="signal peptide" evidence="3">
    <location>
        <begin position="1"/>
        <end position="20"/>
    </location>
</feature>
<evidence type="ECO:0000313" key="4">
    <source>
        <dbReference type="EMBL" id="KAG5187746.1"/>
    </source>
</evidence>
<keyword evidence="3" id="KW-0732">Signal</keyword>
<feature type="chain" id="PRO_5032834012" evidence="3">
    <location>
        <begin position="21"/>
        <end position="252"/>
    </location>
</feature>
<evidence type="ECO:0000256" key="3">
    <source>
        <dbReference type="SAM" id="SignalP"/>
    </source>
</evidence>
<feature type="compositionally biased region" description="Low complexity" evidence="1">
    <location>
        <begin position="83"/>
        <end position="94"/>
    </location>
</feature>
<dbReference type="Proteomes" id="UP000664859">
    <property type="component" value="Unassembled WGS sequence"/>
</dbReference>